<dbReference type="Gene3D" id="1.10.1410.10">
    <property type="match status" value="1"/>
</dbReference>
<dbReference type="FunCoup" id="A0A7J7CWZ9">
    <property type="interactions" value="10"/>
</dbReference>
<dbReference type="PANTHER" id="PTHR45979:SF6">
    <property type="entry name" value="NUCLEOTIDYLTRANSFERASE DOMAIN PROTEIN"/>
    <property type="match status" value="1"/>
</dbReference>
<feature type="domain" description="PAP/OAS1 substrate-binding-related" evidence="3">
    <location>
        <begin position="147"/>
        <end position="337"/>
    </location>
</feature>
<dbReference type="Gene3D" id="3.30.460.10">
    <property type="entry name" value="Beta Polymerase, domain 2"/>
    <property type="match status" value="1"/>
</dbReference>
<evidence type="ECO:0000256" key="1">
    <source>
        <dbReference type="SAM" id="MobiDB-lite"/>
    </source>
</evidence>
<proteinExistence type="predicted"/>
<evidence type="ECO:0000259" key="3">
    <source>
        <dbReference type="Pfam" id="PF26180"/>
    </source>
</evidence>
<feature type="domain" description="Poly(A) RNA polymerase mitochondrial-like central palm" evidence="2">
    <location>
        <begin position="12"/>
        <end position="134"/>
    </location>
</feature>
<dbReference type="PANTHER" id="PTHR45979">
    <property type="entry name" value="PAP/OAS1 SUBSTRATE-BINDING DOMAIN SUPERFAMILY"/>
    <property type="match status" value="1"/>
</dbReference>
<dbReference type="Proteomes" id="UP000593562">
    <property type="component" value="Unassembled WGS sequence"/>
</dbReference>
<dbReference type="SUPFAM" id="SSF81631">
    <property type="entry name" value="PAP/OAS1 substrate-binding domain"/>
    <property type="match status" value="1"/>
</dbReference>
<organism evidence="4 5">
    <name type="scientific">Tripterygium wilfordii</name>
    <name type="common">Thunder God vine</name>
    <dbReference type="NCBI Taxonomy" id="458696"/>
    <lineage>
        <taxon>Eukaryota</taxon>
        <taxon>Viridiplantae</taxon>
        <taxon>Streptophyta</taxon>
        <taxon>Embryophyta</taxon>
        <taxon>Tracheophyta</taxon>
        <taxon>Spermatophyta</taxon>
        <taxon>Magnoliopsida</taxon>
        <taxon>eudicotyledons</taxon>
        <taxon>Gunneridae</taxon>
        <taxon>Pentapetalae</taxon>
        <taxon>rosids</taxon>
        <taxon>fabids</taxon>
        <taxon>Celastrales</taxon>
        <taxon>Celastraceae</taxon>
        <taxon>Tripterygium</taxon>
    </lineage>
</organism>
<dbReference type="AlphaFoldDB" id="A0A7J7CWZ9"/>
<gene>
    <name evidence="4" type="ORF">HS088_TW13G01315</name>
</gene>
<evidence type="ECO:0000259" key="2">
    <source>
        <dbReference type="Pfam" id="PF22600"/>
    </source>
</evidence>
<dbReference type="InterPro" id="IPR058921">
    <property type="entry name" value="PAP/OAS1-rel"/>
</dbReference>
<sequence>MDTELQLMAEQRVREIFDTIQPAVVSDKRRKDVIEYIQKLINHYYGTETIELFPFGSVPFKTYLPNGDIDLTAITHPNTEKDLAKDVCTILEGEKPNPKFRIRNVQYICAQVKVIKFSVNNIAVDISFNQRAAICSLFFLEQVNQLIGKQHLFKRSIILIKAWCFYESRILGAHCGLISTYALETLVLHVINLFHSSLHSPLEVLCRFLDYYSTFDWDNYCVSIYGSVALSALPNIVVNPKNDGDNLLLSREVMDNCREAFSDSVKGLETGCEFHVKYLNILDPLKEHNNLGRSVSKGNFHRIKCAISFAARQLQEIFQLPGEIMGLELENFFVNTLRWNGTGLRPDAVVPVAVFGTGRGEEFDLCGDYNNYFTDPLLDHWCPDHYARLVPNQSKSPSLPSRVQNISGTLYSLVPCRNITTYTPVTDAYFFGLPVYHVYASQLFAFGPTSNRMWRSRGTGTYIPAMVHHSYRESRAPTRVRNHETRIRGQLQRPLRMGGRVENSPELAERENSRCPDLSLNEFPSLSGINRSTSSDVQRSCQSSVNYPQAEDRSIPVRSIDFGTSKPSSGPAI</sequence>
<dbReference type="InterPro" id="IPR058920">
    <property type="entry name" value="PAP-OAS1-bd-rel"/>
</dbReference>
<dbReference type="Pfam" id="PF22600">
    <property type="entry name" value="MTPAP-like_central"/>
    <property type="match status" value="1"/>
</dbReference>
<dbReference type="InterPro" id="IPR054708">
    <property type="entry name" value="MTPAP-like_central"/>
</dbReference>
<keyword evidence="5" id="KW-1185">Reference proteome</keyword>
<name>A0A7J7CWZ9_TRIWF</name>
<protein>
    <submittedName>
        <fullName evidence="4">Putative nucleic acid binding protein</fullName>
    </submittedName>
</protein>
<dbReference type="EMBL" id="JAAARO010000013">
    <property type="protein sequence ID" value="KAF5738416.1"/>
    <property type="molecule type" value="Genomic_DNA"/>
</dbReference>
<dbReference type="CDD" id="cd05402">
    <property type="entry name" value="NT_PAP_TUTase"/>
    <property type="match status" value="1"/>
</dbReference>
<comment type="caution">
    <text evidence="4">The sequence shown here is derived from an EMBL/GenBank/DDBJ whole genome shotgun (WGS) entry which is preliminary data.</text>
</comment>
<feature type="compositionally biased region" description="Basic and acidic residues" evidence="1">
    <location>
        <begin position="473"/>
        <end position="487"/>
    </location>
</feature>
<evidence type="ECO:0000313" key="4">
    <source>
        <dbReference type="EMBL" id="KAF5738416.1"/>
    </source>
</evidence>
<evidence type="ECO:0000313" key="5">
    <source>
        <dbReference type="Proteomes" id="UP000593562"/>
    </source>
</evidence>
<dbReference type="SUPFAM" id="SSF81301">
    <property type="entry name" value="Nucleotidyltransferase"/>
    <property type="match status" value="1"/>
</dbReference>
<dbReference type="Pfam" id="PF26180">
    <property type="entry name" value="PAP-OAS1"/>
    <property type="match status" value="1"/>
</dbReference>
<reference evidence="4 5" key="1">
    <citation type="journal article" date="2020" name="Nat. Commun.">
        <title>Genome of Tripterygium wilfordii and identification of cytochrome P450 involved in triptolide biosynthesis.</title>
        <authorList>
            <person name="Tu L."/>
            <person name="Su P."/>
            <person name="Zhang Z."/>
            <person name="Gao L."/>
            <person name="Wang J."/>
            <person name="Hu T."/>
            <person name="Zhou J."/>
            <person name="Zhang Y."/>
            <person name="Zhao Y."/>
            <person name="Liu Y."/>
            <person name="Song Y."/>
            <person name="Tong Y."/>
            <person name="Lu Y."/>
            <person name="Yang J."/>
            <person name="Xu C."/>
            <person name="Jia M."/>
            <person name="Peters R.J."/>
            <person name="Huang L."/>
            <person name="Gao W."/>
        </authorList>
    </citation>
    <scope>NUCLEOTIDE SEQUENCE [LARGE SCALE GENOMIC DNA]</scope>
    <source>
        <strain evidence="5">cv. XIE 37</strain>
        <tissue evidence="4">Leaf</tissue>
    </source>
</reference>
<dbReference type="InterPro" id="IPR043519">
    <property type="entry name" value="NT_sf"/>
</dbReference>
<dbReference type="OrthoDB" id="273917at2759"/>
<feature type="compositionally biased region" description="Polar residues" evidence="1">
    <location>
        <begin position="522"/>
        <end position="547"/>
    </location>
</feature>
<feature type="region of interest" description="Disordered" evidence="1">
    <location>
        <begin position="473"/>
        <end position="573"/>
    </location>
</feature>
<dbReference type="InParanoid" id="A0A7J7CWZ9"/>
<accession>A0A7J7CWZ9</accession>